<dbReference type="OrthoDB" id="10253254at2759"/>
<proteinExistence type="predicted"/>
<evidence type="ECO:0000313" key="1">
    <source>
        <dbReference type="EMBL" id="MPC44212.1"/>
    </source>
</evidence>
<evidence type="ECO:0000313" key="2">
    <source>
        <dbReference type="Proteomes" id="UP000324222"/>
    </source>
</evidence>
<protein>
    <submittedName>
        <fullName evidence="1">Putative pre-mRNA-splicing factor ATP-dependent RNA helicase DEAH6</fullName>
    </submittedName>
</protein>
<dbReference type="AlphaFoldDB" id="A0A5B7FCN2"/>
<accession>A0A5B7FCN2</accession>
<reference evidence="1 2" key="1">
    <citation type="submission" date="2019-05" db="EMBL/GenBank/DDBJ databases">
        <title>Another draft genome of Portunus trituberculatus and its Hox gene families provides insights of decapod evolution.</title>
        <authorList>
            <person name="Jeong J.-H."/>
            <person name="Song I."/>
            <person name="Kim S."/>
            <person name="Choi T."/>
            <person name="Kim D."/>
            <person name="Ryu S."/>
            <person name="Kim W."/>
        </authorList>
    </citation>
    <scope>NUCLEOTIDE SEQUENCE [LARGE SCALE GENOMIC DNA]</scope>
    <source>
        <tissue evidence="1">Muscle</tissue>
    </source>
</reference>
<sequence length="76" mass="8642">MGDTALKSWVGQQLHRVMGMSDATLAEYLIELSRRRASPAQVLDELREEVPVDGKIEAFVEELYRRVNVNKPSDLI</sequence>
<dbReference type="GO" id="GO:0004386">
    <property type="term" value="F:helicase activity"/>
    <property type="evidence" value="ECO:0007669"/>
    <property type="project" value="UniProtKB-KW"/>
</dbReference>
<gene>
    <name evidence="1" type="primary">MEE29</name>
    <name evidence="1" type="ORF">E2C01_037878</name>
</gene>
<keyword evidence="1" id="KW-0378">Hydrolase</keyword>
<keyword evidence="2" id="KW-1185">Reference proteome</keyword>
<keyword evidence="1" id="KW-0547">Nucleotide-binding</keyword>
<comment type="caution">
    <text evidence="1">The sequence shown here is derived from an EMBL/GenBank/DDBJ whole genome shotgun (WGS) entry which is preliminary data.</text>
</comment>
<organism evidence="1 2">
    <name type="scientific">Portunus trituberculatus</name>
    <name type="common">Swimming crab</name>
    <name type="synonym">Neptunus trituberculatus</name>
    <dbReference type="NCBI Taxonomy" id="210409"/>
    <lineage>
        <taxon>Eukaryota</taxon>
        <taxon>Metazoa</taxon>
        <taxon>Ecdysozoa</taxon>
        <taxon>Arthropoda</taxon>
        <taxon>Crustacea</taxon>
        <taxon>Multicrustacea</taxon>
        <taxon>Malacostraca</taxon>
        <taxon>Eumalacostraca</taxon>
        <taxon>Eucarida</taxon>
        <taxon>Decapoda</taxon>
        <taxon>Pleocyemata</taxon>
        <taxon>Brachyura</taxon>
        <taxon>Eubrachyura</taxon>
        <taxon>Portunoidea</taxon>
        <taxon>Portunidae</taxon>
        <taxon>Portuninae</taxon>
        <taxon>Portunus</taxon>
    </lineage>
</organism>
<keyword evidence="1" id="KW-0347">Helicase</keyword>
<dbReference type="EMBL" id="VSRR010006179">
    <property type="protein sequence ID" value="MPC44212.1"/>
    <property type="molecule type" value="Genomic_DNA"/>
</dbReference>
<dbReference type="Gene3D" id="1.20.1390.10">
    <property type="entry name" value="PWI domain"/>
    <property type="match status" value="1"/>
</dbReference>
<keyword evidence="1" id="KW-0067">ATP-binding</keyword>
<name>A0A5B7FCN2_PORTR</name>
<dbReference type="Proteomes" id="UP000324222">
    <property type="component" value="Unassembled WGS sequence"/>
</dbReference>